<feature type="region of interest" description="Disordered" evidence="1">
    <location>
        <begin position="319"/>
        <end position="350"/>
    </location>
</feature>
<organism evidence="3 4">
    <name type="scientific">Plasmodium falciparum NF135/5.C10</name>
    <dbReference type="NCBI Taxonomy" id="1036726"/>
    <lineage>
        <taxon>Eukaryota</taxon>
        <taxon>Sar</taxon>
        <taxon>Alveolata</taxon>
        <taxon>Apicomplexa</taxon>
        <taxon>Aconoidasida</taxon>
        <taxon>Haemosporida</taxon>
        <taxon>Plasmodiidae</taxon>
        <taxon>Plasmodium</taxon>
        <taxon>Plasmodium (Laverania)</taxon>
    </lineage>
</organism>
<accession>W4IEK7</accession>
<dbReference type="FunFam" id="1.10.1900.40:FF:000002">
    <property type="entry name" value="Erythrocyte membrane protein 1, PfEMP1"/>
    <property type="match status" value="1"/>
</dbReference>
<dbReference type="Proteomes" id="UP000019114">
    <property type="component" value="Unassembled WGS sequence"/>
</dbReference>
<feature type="region of interest" description="Disordered" evidence="1">
    <location>
        <begin position="136"/>
        <end position="161"/>
    </location>
</feature>
<reference evidence="3 4" key="2">
    <citation type="submission" date="2013-02" db="EMBL/GenBank/DDBJ databases">
        <title>The Genome Sequence of Plasmodium falciparum NF135/5.C10.</title>
        <authorList>
            <consortium name="The Broad Institute Genome Sequencing Platform"/>
            <consortium name="The Broad Institute Genome Sequencing Center for Infectious Disease"/>
            <person name="Neafsey D."/>
            <person name="Cheeseman I."/>
            <person name="Volkman S."/>
            <person name="Adams J."/>
            <person name="Walker B."/>
            <person name="Young S.K."/>
            <person name="Zeng Q."/>
            <person name="Gargeya S."/>
            <person name="Fitzgerald M."/>
            <person name="Haas B."/>
            <person name="Abouelleil A."/>
            <person name="Alvarado L."/>
            <person name="Arachchi H.M."/>
            <person name="Berlin A.M."/>
            <person name="Chapman S.B."/>
            <person name="Dewar J."/>
            <person name="Goldberg J."/>
            <person name="Griggs A."/>
            <person name="Gujja S."/>
            <person name="Hansen M."/>
            <person name="Howarth C."/>
            <person name="Imamovic A."/>
            <person name="Larimer J."/>
            <person name="McCowan C."/>
            <person name="Murphy C."/>
            <person name="Neiman D."/>
            <person name="Pearson M."/>
            <person name="Priest M."/>
            <person name="Roberts A."/>
            <person name="Saif S."/>
            <person name="Shea T."/>
            <person name="Sisk P."/>
            <person name="Sykes S."/>
            <person name="Wortman J."/>
            <person name="Nusbaum C."/>
            <person name="Birren B."/>
        </authorList>
    </citation>
    <scope>NUCLEOTIDE SEQUENCE [LARGE SCALE GENOMIC DNA]</scope>
    <source>
        <strain evidence="3 4">NF135/5.C10</strain>
    </source>
</reference>
<dbReference type="InterPro" id="IPR029211">
    <property type="entry name" value="PfEMP1_ATS"/>
</dbReference>
<evidence type="ECO:0000313" key="4">
    <source>
        <dbReference type="Proteomes" id="UP000019114"/>
    </source>
</evidence>
<feature type="compositionally biased region" description="Polar residues" evidence="1">
    <location>
        <begin position="321"/>
        <end position="339"/>
    </location>
</feature>
<feature type="compositionally biased region" description="Basic and acidic residues" evidence="1">
    <location>
        <begin position="213"/>
        <end position="224"/>
    </location>
</feature>
<feature type="compositionally biased region" description="Polar residues" evidence="1">
    <location>
        <begin position="192"/>
        <end position="212"/>
    </location>
</feature>
<evidence type="ECO:0000259" key="2">
    <source>
        <dbReference type="Pfam" id="PF15445"/>
    </source>
</evidence>
<sequence length="453" mass="51879">KKTKRLVDLFSVINIPKSDYDIPTLKSKNRYIPYRSGPYQGKTYIYMEGDSSGDEDKYMFLSDTTDVTSSESEYEEMDINDIYVPGSPKYKTLIEVVLEPSKRDIQSDDIPTNKFTDNEWNVLKNDFISNMLQNTQNTEPTSLRDNVDNNTNPTPSHNELDQKPFIMSIYDRNLLSAEEYSYDMTTNSANNDLYSGQNNLYSDVDSTSGNRDSYSDKNDPISDNHHPYSGIDLINDSLNSGNHDIYDEILKRKENELFGTKHHPKHTNIYNVAKPARDDPITNQINLFHKWLDRHRDMCEKWDTNNKVDILNQLKKEWENDNSNSGNKTSGNITPTSDIPSGKLSDIPSTNKMLNSDVSIQIHIDKPNQVDDNIYLDTYPDKYTVDNINPVDTHTNPNLVGNINPVDQNSNLTFPSNPNPAYDNIYIDHNNEDLPSKVQIEMSVKNGEMAKEK</sequence>
<dbReference type="InterPro" id="IPR044932">
    <property type="entry name" value="PfEMP1_ATS_sf"/>
</dbReference>
<dbReference type="Gene3D" id="1.10.1900.40">
    <property type="entry name" value="Acidic terminal segments, variant surface antigen of PfEMP1"/>
    <property type="match status" value="2"/>
</dbReference>
<dbReference type="EMBL" id="KI926056">
    <property type="protein sequence ID" value="ETW41842.1"/>
    <property type="molecule type" value="Genomic_DNA"/>
</dbReference>
<evidence type="ECO:0000313" key="3">
    <source>
        <dbReference type="EMBL" id="ETW41842.1"/>
    </source>
</evidence>
<protein>
    <recommendedName>
        <fullName evidence="2">Plasmodium falciparum erythrocyte membrane protein 1 acidic terminal segment domain-containing protein</fullName>
    </recommendedName>
</protein>
<gene>
    <name evidence="3" type="ORF">PFNF135_03994</name>
</gene>
<feature type="region of interest" description="Disordered" evidence="1">
    <location>
        <begin position="192"/>
        <end position="224"/>
    </location>
</feature>
<proteinExistence type="predicted"/>
<reference evidence="3 4" key="1">
    <citation type="submission" date="2013-02" db="EMBL/GenBank/DDBJ databases">
        <title>The Genome Annotation of Plasmodium falciparum NF135/5.C10.</title>
        <authorList>
            <consortium name="The Broad Institute Genome Sequencing Platform"/>
            <consortium name="The Broad Institute Genome Sequencing Center for Infectious Disease"/>
            <person name="Neafsey D."/>
            <person name="Hoffman S."/>
            <person name="Volkman S."/>
            <person name="Rosenthal P."/>
            <person name="Walker B."/>
            <person name="Young S.K."/>
            <person name="Zeng Q."/>
            <person name="Gargeya S."/>
            <person name="Fitzgerald M."/>
            <person name="Haas B."/>
            <person name="Abouelleil A."/>
            <person name="Allen A.W."/>
            <person name="Alvarado L."/>
            <person name="Arachchi H.M."/>
            <person name="Berlin A.M."/>
            <person name="Chapman S.B."/>
            <person name="Gainer-Dewar J."/>
            <person name="Goldberg J."/>
            <person name="Griggs A."/>
            <person name="Gujja S."/>
            <person name="Hansen M."/>
            <person name="Howarth C."/>
            <person name="Imamovic A."/>
            <person name="Ireland A."/>
            <person name="Larimer J."/>
            <person name="McCowan C."/>
            <person name="Murphy C."/>
            <person name="Pearson M."/>
            <person name="Poon T.W."/>
            <person name="Priest M."/>
            <person name="Roberts A."/>
            <person name="Saif S."/>
            <person name="Shea T."/>
            <person name="Sisk P."/>
            <person name="Sykes S."/>
            <person name="Wortman J."/>
            <person name="Nusbaum C."/>
            <person name="Birren B."/>
        </authorList>
    </citation>
    <scope>NUCLEOTIDE SEQUENCE [LARGE SCALE GENOMIC DNA]</scope>
    <source>
        <strain evidence="3 4">NF135/5.C10</strain>
    </source>
</reference>
<feature type="non-terminal residue" evidence="3">
    <location>
        <position position="1"/>
    </location>
</feature>
<name>W4IEK7_PLAFA</name>
<dbReference type="OrthoDB" id="378826at2759"/>
<feature type="domain" description="Plasmodium falciparum erythrocyte membrane protein 1 acidic terminal segment" evidence="2">
    <location>
        <begin position="1"/>
        <end position="453"/>
    </location>
</feature>
<evidence type="ECO:0000256" key="1">
    <source>
        <dbReference type="SAM" id="MobiDB-lite"/>
    </source>
</evidence>
<dbReference type="Pfam" id="PF15445">
    <property type="entry name" value="ATS"/>
    <property type="match status" value="1"/>
</dbReference>
<feature type="compositionally biased region" description="Polar residues" evidence="1">
    <location>
        <begin position="136"/>
        <end position="157"/>
    </location>
</feature>
<dbReference type="FunFam" id="1.10.1900.40:FF:000001">
    <property type="entry name" value="Erythrocyte membrane protein 1"/>
    <property type="match status" value="1"/>
</dbReference>
<dbReference type="AlphaFoldDB" id="W4IEK7"/>